<feature type="compositionally biased region" description="Low complexity" evidence="1">
    <location>
        <begin position="25"/>
        <end position="54"/>
    </location>
</feature>
<organism evidence="2 3">
    <name type="scientific">Lactuca saligna</name>
    <name type="common">Willowleaf lettuce</name>
    <dbReference type="NCBI Taxonomy" id="75948"/>
    <lineage>
        <taxon>Eukaryota</taxon>
        <taxon>Viridiplantae</taxon>
        <taxon>Streptophyta</taxon>
        <taxon>Embryophyta</taxon>
        <taxon>Tracheophyta</taxon>
        <taxon>Spermatophyta</taxon>
        <taxon>Magnoliopsida</taxon>
        <taxon>eudicotyledons</taxon>
        <taxon>Gunneridae</taxon>
        <taxon>Pentapetalae</taxon>
        <taxon>asterids</taxon>
        <taxon>campanulids</taxon>
        <taxon>Asterales</taxon>
        <taxon>Asteraceae</taxon>
        <taxon>Cichorioideae</taxon>
        <taxon>Cichorieae</taxon>
        <taxon>Lactucinae</taxon>
        <taxon>Lactuca</taxon>
    </lineage>
</organism>
<protein>
    <submittedName>
        <fullName evidence="2">Uncharacterized protein</fullName>
    </submittedName>
</protein>
<feature type="compositionally biased region" description="Low complexity" evidence="1">
    <location>
        <begin position="63"/>
        <end position="78"/>
    </location>
</feature>
<accession>A0AA35ZDL3</accession>
<gene>
    <name evidence="2" type="ORF">LSALG_LOCUS29810</name>
</gene>
<name>A0AA35ZDL3_LACSI</name>
<keyword evidence="3" id="KW-1185">Reference proteome</keyword>
<evidence type="ECO:0000313" key="2">
    <source>
        <dbReference type="EMBL" id="CAI9290624.1"/>
    </source>
</evidence>
<dbReference type="AlphaFoldDB" id="A0AA35ZDL3"/>
<dbReference type="EMBL" id="OX465082">
    <property type="protein sequence ID" value="CAI9290624.1"/>
    <property type="molecule type" value="Genomic_DNA"/>
</dbReference>
<sequence>MDKITATPFLAINDDGDDTSHHASEPPLSAASPSVASPSAGSPSVASPSDASPSGNLNKRAKPSTPTAPSASPSASCPDRTFITADDLAFEMKKALQSLTKGYTIP</sequence>
<reference evidence="2" key="1">
    <citation type="submission" date="2023-04" db="EMBL/GenBank/DDBJ databases">
        <authorList>
            <person name="Vijverberg K."/>
            <person name="Xiong W."/>
            <person name="Schranz E."/>
        </authorList>
    </citation>
    <scope>NUCLEOTIDE SEQUENCE</scope>
</reference>
<dbReference type="Proteomes" id="UP001177003">
    <property type="component" value="Chromosome 6"/>
</dbReference>
<proteinExistence type="predicted"/>
<feature type="region of interest" description="Disordered" evidence="1">
    <location>
        <begin position="1"/>
        <end position="80"/>
    </location>
</feature>
<evidence type="ECO:0000256" key="1">
    <source>
        <dbReference type="SAM" id="MobiDB-lite"/>
    </source>
</evidence>
<evidence type="ECO:0000313" key="3">
    <source>
        <dbReference type="Proteomes" id="UP001177003"/>
    </source>
</evidence>